<dbReference type="AlphaFoldDB" id="A0A4Y2FIV0"/>
<dbReference type="Proteomes" id="UP000499080">
    <property type="component" value="Unassembled WGS sequence"/>
</dbReference>
<gene>
    <name evidence="1" type="ORF">AVEN_180931_1</name>
</gene>
<dbReference type="EMBL" id="BGPR01000950">
    <property type="protein sequence ID" value="GBM41023.1"/>
    <property type="molecule type" value="Genomic_DNA"/>
</dbReference>
<dbReference type="GO" id="GO:0071897">
    <property type="term" value="P:DNA biosynthetic process"/>
    <property type="evidence" value="ECO:0007669"/>
    <property type="project" value="UniProtKB-ARBA"/>
</dbReference>
<name>A0A4Y2FIV0_ARAVE</name>
<keyword evidence="2" id="KW-1185">Reference proteome</keyword>
<comment type="caution">
    <text evidence="1">The sequence shown here is derived from an EMBL/GenBank/DDBJ whole genome shotgun (WGS) entry which is preliminary data.</text>
</comment>
<dbReference type="OrthoDB" id="6432691at2759"/>
<evidence type="ECO:0000313" key="2">
    <source>
        <dbReference type="Proteomes" id="UP000499080"/>
    </source>
</evidence>
<dbReference type="InterPro" id="IPR043502">
    <property type="entry name" value="DNA/RNA_pol_sf"/>
</dbReference>
<dbReference type="PANTHER" id="PTHR31511">
    <property type="entry name" value="PROTEIN CBG23764"/>
    <property type="match status" value="1"/>
</dbReference>
<protein>
    <submittedName>
        <fullName evidence="1">Uncharacterized protein</fullName>
    </submittedName>
</protein>
<sequence length="250" mass="28843">MTDVIFIADVFENFRKLTQNFYQLHAAHILTSPGLAWQAALKMTVVKLDLFTDIDMHLFIEKGLRGGVSMNSHRHSEGNHPQCPTYDSTKDNKYITYFDANNLYGWAMSQPLPVRDFEWVSPDKISQQQIFQHPDDFAVGYILEVDMEYPPELLDLHNSYPLAPERMIIEPPMLSPTAMEILAGMKMKPASKSFNYTLFKLNKWTLPSVQKQQTMAKCIVCEAEHRTLSEDKKRDHIASSSIKLEWLDDQ</sequence>
<organism evidence="1 2">
    <name type="scientific">Araneus ventricosus</name>
    <name type="common">Orbweaver spider</name>
    <name type="synonym">Epeira ventricosa</name>
    <dbReference type="NCBI Taxonomy" id="182803"/>
    <lineage>
        <taxon>Eukaryota</taxon>
        <taxon>Metazoa</taxon>
        <taxon>Ecdysozoa</taxon>
        <taxon>Arthropoda</taxon>
        <taxon>Chelicerata</taxon>
        <taxon>Arachnida</taxon>
        <taxon>Araneae</taxon>
        <taxon>Araneomorphae</taxon>
        <taxon>Entelegynae</taxon>
        <taxon>Araneoidea</taxon>
        <taxon>Araneidae</taxon>
        <taxon>Araneus</taxon>
    </lineage>
</organism>
<reference evidence="1 2" key="1">
    <citation type="journal article" date="2019" name="Sci. Rep.">
        <title>Orb-weaving spider Araneus ventricosus genome elucidates the spidroin gene catalogue.</title>
        <authorList>
            <person name="Kono N."/>
            <person name="Nakamura H."/>
            <person name="Ohtoshi R."/>
            <person name="Moran D.A.P."/>
            <person name="Shinohara A."/>
            <person name="Yoshida Y."/>
            <person name="Fujiwara M."/>
            <person name="Mori M."/>
            <person name="Tomita M."/>
            <person name="Arakawa K."/>
        </authorList>
    </citation>
    <scope>NUCLEOTIDE SEQUENCE [LARGE SCALE GENOMIC DNA]</scope>
</reference>
<proteinExistence type="predicted"/>
<accession>A0A4Y2FIV0</accession>
<dbReference type="SUPFAM" id="SSF56672">
    <property type="entry name" value="DNA/RNA polymerases"/>
    <property type="match status" value="1"/>
</dbReference>
<evidence type="ECO:0000313" key="1">
    <source>
        <dbReference type="EMBL" id="GBM41023.1"/>
    </source>
</evidence>
<dbReference type="PANTHER" id="PTHR31511:SF12">
    <property type="entry name" value="RHO TERMINATION FACTOR N-TERMINAL DOMAIN-CONTAINING PROTEIN"/>
    <property type="match status" value="1"/>
</dbReference>